<dbReference type="PANTHER" id="PTHR47354">
    <property type="entry name" value="NADH OXIDOREDUCTASE HCR"/>
    <property type="match status" value="1"/>
</dbReference>
<dbReference type="Gene3D" id="3.40.50.80">
    <property type="entry name" value="Nucleotide-binding domain of ferredoxin-NADP reductase (FNR) module"/>
    <property type="match status" value="1"/>
</dbReference>
<dbReference type="STRING" id="426702.SAMN04488099_10584"/>
<evidence type="ECO:0000313" key="3">
    <source>
        <dbReference type="Proteomes" id="UP000199081"/>
    </source>
</evidence>
<dbReference type="GO" id="GO:0016491">
    <property type="term" value="F:oxidoreductase activity"/>
    <property type="evidence" value="ECO:0007669"/>
    <property type="project" value="InterPro"/>
</dbReference>
<dbReference type="CDD" id="cd00322">
    <property type="entry name" value="FNR_like"/>
    <property type="match status" value="1"/>
</dbReference>
<sequence>MQIYWTTLVDVIDEATDTKTFYLDLPDGFTWEEGAHTHLALEGFNSGEKPDKGLVRHMSIATLPEENTIGITTRLREERSRYKTHLAELKSGSSVALFKTHTNIPLKRENRPVYLLSCGVGIASFRPLVLQYLNDSNGIDSLHSLNIDSSGEQLFSGLFEQDSDQSLTAQYVTDRPAYYEQVDKLAEDTHALFYIVGSDDFLRETIATLRERGISDEQITIDKHDRFRADFLG</sequence>
<reference evidence="3" key="1">
    <citation type="submission" date="2016-10" db="EMBL/GenBank/DDBJ databases">
        <authorList>
            <person name="Varghese N."/>
            <person name="Submissions S."/>
        </authorList>
    </citation>
    <scope>NUCLEOTIDE SEQUENCE [LARGE SCALE GENOMIC DNA]</scope>
    <source>
        <strain evidence="3">DSM 19183</strain>
    </source>
</reference>
<gene>
    <name evidence="2" type="ORF">SAMN04488099_10584</name>
</gene>
<evidence type="ECO:0000259" key="1">
    <source>
        <dbReference type="PROSITE" id="PS51384"/>
    </source>
</evidence>
<evidence type="ECO:0000313" key="2">
    <source>
        <dbReference type="EMBL" id="SEK69894.1"/>
    </source>
</evidence>
<dbReference type="OrthoDB" id="1628427at2"/>
<dbReference type="PANTHER" id="PTHR47354:SF5">
    <property type="entry name" value="PROTEIN RFBI"/>
    <property type="match status" value="1"/>
</dbReference>
<dbReference type="AlphaFoldDB" id="A0A1H7J684"/>
<protein>
    <submittedName>
        <fullName evidence="2">Ferredoxin--NADP+ reductase</fullName>
    </submittedName>
</protein>
<accession>A0A1H7J684</accession>
<dbReference type="InterPro" id="IPR017927">
    <property type="entry name" value="FAD-bd_FR_type"/>
</dbReference>
<dbReference type="InterPro" id="IPR017938">
    <property type="entry name" value="Riboflavin_synthase-like_b-brl"/>
</dbReference>
<dbReference type="Gene3D" id="2.40.30.10">
    <property type="entry name" value="Translation factors"/>
    <property type="match status" value="1"/>
</dbReference>
<dbReference type="InterPro" id="IPR039261">
    <property type="entry name" value="FNR_nucleotide-bd"/>
</dbReference>
<dbReference type="RefSeq" id="WP_091480103.1">
    <property type="nucleotide sequence ID" value="NZ_BJYC01000005.1"/>
</dbReference>
<dbReference type="InterPro" id="IPR050415">
    <property type="entry name" value="MRET"/>
</dbReference>
<dbReference type="SUPFAM" id="SSF63380">
    <property type="entry name" value="Riboflavin synthase domain-like"/>
    <property type="match status" value="1"/>
</dbReference>
<dbReference type="PROSITE" id="PS51384">
    <property type="entry name" value="FAD_FR"/>
    <property type="match status" value="1"/>
</dbReference>
<proteinExistence type="predicted"/>
<dbReference type="SUPFAM" id="SSF52343">
    <property type="entry name" value="Ferredoxin reductase-like, C-terminal NADP-linked domain"/>
    <property type="match status" value="1"/>
</dbReference>
<feature type="domain" description="FAD-binding FR-type" evidence="1">
    <location>
        <begin position="1"/>
        <end position="107"/>
    </location>
</feature>
<organism evidence="2 3">
    <name type="scientific">Alkalibacterium pelagium</name>
    <dbReference type="NCBI Taxonomy" id="426702"/>
    <lineage>
        <taxon>Bacteria</taxon>
        <taxon>Bacillati</taxon>
        <taxon>Bacillota</taxon>
        <taxon>Bacilli</taxon>
        <taxon>Lactobacillales</taxon>
        <taxon>Carnobacteriaceae</taxon>
        <taxon>Alkalibacterium</taxon>
    </lineage>
</organism>
<dbReference type="Proteomes" id="UP000199081">
    <property type="component" value="Unassembled WGS sequence"/>
</dbReference>
<name>A0A1H7J684_9LACT</name>
<dbReference type="EMBL" id="FNZU01000005">
    <property type="protein sequence ID" value="SEK69894.1"/>
    <property type="molecule type" value="Genomic_DNA"/>
</dbReference>
<keyword evidence="3" id="KW-1185">Reference proteome</keyword>